<feature type="transmembrane region" description="Helical" evidence="7">
    <location>
        <begin position="145"/>
        <end position="166"/>
    </location>
</feature>
<evidence type="ECO:0000259" key="8">
    <source>
        <dbReference type="Pfam" id="PF04039"/>
    </source>
</evidence>
<name>A0A1X6Y760_9RHOB</name>
<gene>
    <name evidence="10" type="ORF">ROJ8625_00320</name>
</gene>
<comment type="similarity">
    <text evidence="2">Belongs to the CPA3 antiporters (TC 2.A.63) subunit B family.</text>
</comment>
<dbReference type="RefSeq" id="WP_085790096.1">
    <property type="nucleotide sequence ID" value="NZ_FWFK01000001.1"/>
</dbReference>
<feature type="transmembrane region" description="Helical" evidence="7">
    <location>
        <begin position="82"/>
        <end position="107"/>
    </location>
</feature>
<dbReference type="InterPro" id="IPR050622">
    <property type="entry name" value="CPA3_antiporter_subunitB"/>
</dbReference>
<dbReference type="Proteomes" id="UP000193570">
    <property type="component" value="Unassembled WGS sequence"/>
</dbReference>
<evidence type="ECO:0000313" key="11">
    <source>
        <dbReference type="Proteomes" id="UP000193570"/>
    </source>
</evidence>
<evidence type="ECO:0000256" key="4">
    <source>
        <dbReference type="ARBA" id="ARBA00022692"/>
    </source>
</evidence>
<feature type="domain" description="MrpA C-terminal/MbhD" evidence="9">
    <location>
        <begin position="11"/>
        <end position="74"/>
    </location>
</feature>
<dbReference type="EMBL" id="FWFK01000001">
    <property type="protein sequence ID" value="SLN12208.1"/>
    <property type="molecule type" value="Genomic_DNA"/>
</dbReference>
<feature type="transmembrane region" description="Helical" evidence="7">
    <location>
        <begin position="29"/>
        <end position="46"/>
    </location>
</feature>
<dbReference type="InterPro" id="IPR025383">
    <property type="entry name" value="MrpA_C/MbhD"/>
</dbReference>
<evidence type="ECO:0000256" key="3">
    <source>
        <dbReference type="ARBA" id="ARBA00022475"/>
    </source>
</evidence>
<keyword evidence="3" id="KW-1003">Cell membrane</keyword>
<feature type="domain" description="Na+/H+ antiporter MnhB subunit-related protein" evidence="8">
    <location>
        <begin position="178"/>
        <end position="270"/>
    </location>
</feature>
<organism evidence="10 11">
    <name type="scientific">Roseivivax jejudonensis</name>
    <dbReference type="NCBI Taxonomy" id="1529041"/>
    <lineage>
        <taxon>Bacteria</taxon>
        <taxon>Pseudomonadati</taxon>
        <taxon>Pseudomonadota</taxon>
        <taxon>Alphaproteobacteria</taxon>
        <taxon>Rhodobacterales</taxon>
        <taxon>Roseobacteraceae</taxon>
        <taxon>Roseivivax</taxon>
    </lineage>
</organism>
<evidence type="ECO:0000259" key="9">
    <source>
        <dbReference type="Pfam" id="PF13244"/>
    </source>
</evidence>
<keyword evidence="4 7" id="KW-0812">Transmembrane</keyword>
<dbReference type="PANTHER" id="PTHR33932:SF4">
    <property type="entry name" value="NA(+)_H(+) ANTIPORTER SUBUNIT B"/>
    <property type="match status" value="1"/>
</dbReference>
<evidence type="ECO:0000313" key="10">
    <source>
        <dbReference type="EMBL" id="SLN12208.1"/>
    </source>
</evidence>
<accession>A0A1X6Y760</accession>
<protein>
    <submittedName>
        <fullName evidence="10">Putative monovalent cation/H+ antiporter subunit B</fullName>
    </submittedName>
</protein>
<sequence>MIAFDIVLTLGLLACAAMALTLRDRTASIAAFVVAGLLIALSWVRLAAPDVALAEAAIGAGVTGALFLRSARRIGPITGGPVGGMSASIAAALGAGGLSAALFWAFAGTSGPVPYPPLVAANLEASGVTNPVTAVLLNFRAWDTLLEIAVLAVALALVVMLGPAPVVPRALGELVLPFARIVVPLAILVAGHLLWQGATAPGGAFQAGAVLAGGMLALVLAGIGPAGERIVRGALLLGLAGLAVFVGAALAAEGLTGRFLGYPAGAEKAWIIAIEASLTLSIAATLCLLFTGPVRRPHQ</sequence>
<keyword evidence="5 7" id="KW-1133">Transmembrane helix</keyword>
<keyword evidence="6 7" id="KW-0472">Membrane</keyword>
<dbReference type="PANTHER" id="PTHR33932">
    <property type="entry name" value="NA(+)/H(+) ANTIPORTER SUBUNIT B"/>
    <property type="match status" value="1"/>
</dbReference>
<feature type="transmembrane region" description="Helical" evidence="7">
    <location>
        <begin position="52"/>
        <end position="70"/>
    </location>
</feature>
<dbReference type="Pfam" id="PF13244">
    <property type="entry name" value="MbhD"/>
    <property type="match status" value="1"/>
</dbReference>
<comment type="subcellular location">
    <subcellularLocation>
        <location evidence="1">Cell membrane</location>
        <topology evidence="1">Multi-pass membrane protein</topology>
    </subcellularLocation>
</comment>
<feature type="transmembrane region" description="Helical" evidence="7">
    <location>
        <begin position="270"/>
        <end position="291"/>
    </location>
</feature>
<evidence type="ECO:0000256" key="6">
    <source>
        <dbReference type="ARBA" id="ARBA00023136"/>
    </source>
</evidence>
<dbReference type="Pfam" id="PF04039">
    <property type="entry name" value="MnhB"/>
    <property type="match status" value="1"/>
</dbReference>
<dbReference type="AlphaFoldDB" id="A0A1X6Y760"/>
<evidence type="ECO:0000256" key="7">
    <source>
        <dbReference type="SAM" id="Phobius"/>
    </source>
</evidence>
<feature type="transmembrane region" description="Helical" evidence="7">
    <location>
        <begin position="6"/>
        <end position="22"/>
    </location>
</feature>
<evidence type="ECO:0000256" key="2">
    <source>
        <dbReference type="ARBA" id="ARBA00009425"/>
    </source>
</evidence>
<evidence type="ECO:0000256" key="5">
    <source>
        <dbReference type="ARBA" id="ARBA00022989"/>
    </source>
</evidence>
<dbReference type="GO" id="GO:0005886">
    <property type="term" value="C:plasma membrane"/>
    <property type="evidence" value="ECO:0007669"/>
    <property type="project" value="UniProtKB-SubCell"/>
</dbReference>
<feature type="transmembrane region" description="Helical" evidence="7">
    <location>
        <begin position="178"/>
        <end position="198"/>
    </location>
</feature>
<reference evidence="10 11" key="1">
    <citation type="submission" date="2017-03" db="EMBL/GenBank/DDBJ databases">
        <authorList>
            <person name="Afonso C.L."/>
            <person name="Miller P.J."/>
            <person name="Scott M.A."/>
            <person name="Spackman E."/>
            <person name="Goraichik I."/>
            <person name="Dimitrov K.M."/>
            <person name="Suarez D.L."/>
            <person name="Swayne D.E."/>
        </authorList>
    </citation>
    <scope>NUCLEOTIDE SEQUENCE [LARGE SCALE GENOMIC DNA]</scope>
    <source>
        <strain evidence="10 11">CECT 8625</strain>
    </source>
</reference>
<dbReference type="OrthoDB" id="4962908at2"/>
<evidence type="ECO:0000256" key="1">
    <source>
        <dbReference type="ARBA" id="ARBA00004651"/>
    </source>
</evidence>
<proteinExistence type="inferred from homology"/>
<feature type="transmembrane region" description="Helical" evidence="7">
    <location>
        <begin position="230"/>
        <end position="250"/>
    </location>
</feature>
<feature type="transmembrane region" description="Helical" evidence="7">
    <location>
        <begin position="204"/>
        <end position="223"/>
    </location>
</feature>
<keyword evidence="11" id="KW-1185">Reference proteome</keyword>
<dbReference type="InterPro" id="IPR007182">
    <property type="entry name" value="MnhB"/>
</dbReference>